<dbReference type="Proteomes" id="UP001415857">
    <property type="component" value="Unassembled WGS sequence"/>
</dbReference>
<reference evidence="2 3" key="1">
    <citation type="journal article" date="2024" name="Plant J.">
        <title>Genome sequences and population genomics reveal climatic adaptation and genomic divergence between two closely related sweetgum species.</title>
        <authorList>
            <person name="Xu W.Q."/>
            <person name="Ren C.Q."/>
            <person name="Zhang X.Y."/>
            <person name="Comes H.P."/>
            <person name="Liu X.H."/>
            <person name="Li Y.G."/>
            <person name="Kettle C.J."/>
            <person name="Jalonen R."/>
            <person name="Gaisberger H."/>
            <person name="Ma Y.Z."/>
            <person name="Qiu Y.X."/>
        </authorList>
    </citation>
    <scope>NUCLEOTIDE SEQUENCE [LARGE SCALE GENOMIC DNA]</scope>
    <source>
        <strain evidence="2">Hangzhou</strain>
    </source>
</reference>
<evidence type="ECO:0000313" key="3">
    <source>
        <dbReference type="Proteomes" id="UP001415857"/>
    </source>
</evidence>
<dbReference type="AlphaFoldDB" id="A0AAP0NMB9"/>
<dbReference type="EMBL" id="JBBPBK010000013">
    <property type="protein sequence ID" value="KAK9272994.1"/>
    <property type="molecule type" value="Genomic_DNA"/>
</dbReference>
<evidence type="ECO:0000256" key="1">
    <source>
        <dbReference type="SAM" id="Phobius"/>
    </source>
</evidence>
<evidence type="ECO:0000313" key="2">
    <source>
        <dbReference type="EMBL" id="KAK9272994.1"/>
    </source>
</evidence>
<keyword evidence="1" id="KW-1133">Transmembrane helix</keyword>
<organism evidence="2 3">
    <name type="scientific">Liquidambar formosana</name>
    <name type="common">Formosan gum</name>
    <dbReference type="NCBI Taxonomy" id="63359"/>
    <lineage>
        <taxon>Eukaryota</taxon>
        <taxon>Viridiplantae</taxon>
        <taxon>Streptophyta</taxon>
        <taxon>Embryophyta</taxon>
        <taxon>Tracheophyta</taxon>
        <taxon>Spermatophyta</taxon>
        <taxon>Magnoliopsida</taxon>
        <taxon>eudicotyledons</taxon>
        <taxon>Gunneridae</taxon>
        <taxon>Pentapetalae</taxon>
        <taxon>Saxifragales</taxon>
        <taxon>Altingiaceae</taxon>
        <taxon>Liquidambar</taxon>
    </lineage>
</organism>
<keyword evidence="1" id="KW-0472">Membrane</keyword>
<proteinExistence type="predicted"/>
<protein>
    <submittedName>
        <fullName evidence="2">Uncharacterized protein</fullName>
    </submittedName>
</protein>
<keyword evidence="1" id="KW-0812">Transmembrane</keyword>
<name>A0AAP0NMB9_LIQFO</name>
<gene>
    <name evidence="2" type="ORF">L1049_003375</name>
</gene>
<keyword evidence="3" id="KW-1185">Reference proteome</keyword>
<feature type="transmembrane region" description="Helical" evidence="1">
    <location>
        <begin position="77"/>
        <end position="96"/>
    </location>
</feature>
<accession>A0AAP0NMB9</accession>
<comment type="caution">
    <text evidence="2">The sequence shown here is derived from an EMBL/GenBank/DDBJ whole genome shotgun (WGS) entry which is preliminary data.</text>
</comment>
<sequence>MREDKILRTHLWFSSMEAIMQLGAGLNIGCLSFLEVGLIAMQSACWVRVKVTRPEVQLLVLSRYLSSLTEDSSFDKINLWIIVSFFSFHSLFYTFCGSHIGYHAPLIPC</sequence>